<feature type="compositionally biased region" description="Basic and acidic residues" evidence="6">
    <location>
        <begin position="784"/>
        <end position="847"/>
    </location>
</feature>
<feature type="compositionally biased region" description="Pro residues" evidence="6">
    <location>
        <begin position="1165"/>
        <end position="1174"/>
    </location>
</feature>
<feature type="compositionally biased region" description="Acidic residues" evidence="6">
    <location>
        <begin position="215"/>
        <end position="229"/>
    </location>
</feature>
<dbReference type="GO" id="GO:0010468">
    <property type="term" value="P:regulation of gene expression"/>
    <property type="evidence" value="ECO:0007669"/>
    <property type="project" value="UniProtKB-ARBA"/>
</dbReference>
<feature type="compositionally biased region" description="Gly residues" evidence="6">
    <location>
        <begin position="1222"/>
        <end position="1235"/>
    </location>
</feature>
<feature type="compositionally biased region" description="Acidic residues" evidence="6">
    <location>
        <begin position="103"/>
        <end position="112"/>
    </location>
</feature>
<reference evidence="7" key="1">
    <citation type="submission" date="2021-02" db="EMBL/GenBank/DDBJ databases">
        <authorList>
            <person name="Nieuwenhuis M."/>
            <person name="Van De Peppel L.J.J."/>
        </authorList>
    </citation>
    <scope>NUCLEOTIDE SEQUENCE</scope>
    <source>
        <strain evidence="7">D49</strain>
    </source>
</reference>
<comment type="subcellular location">
    <subcellularLocation>
        <location evidence="1">Nucleus</location>
    </subcellularLocation>
</comment>
<evidence type="ECO:0000313" key="8">
    <source>
        <dbReference type="Proteomes" id="UP000717328"/>
    </source>
</evidence>
<accession>A0A9P7FRZ0</accession>
<feature type="compositionally biased region" description="Pro residues" evidence="6">
    <location>
        <begin position="655"/>
        <end position="668"/>
    </location>
</feature>
<dbReference type="Proteomes" id="UP000717328">
    <property type="component" value="Unassembled WGS sequence"/>
</dbReference>
<comment type="caution">
    <text evidence="7">The sequence shown here is derived from an EMBL/GenBank/DDBJ whole genome shotgun (WGS) entry which is preliminary data.</text>
</comment>
<feature type="compositionally biased region" description="Basic residues" evidence="6">
    <location>
        <begin position="878"/>
        <end position="902"/>
    </location>
</feature>
<dbReference type="EMBL" id="JABCKI010006007">
    <property type="protein sequence ID" value="KAG5635886.1"/>
    <property type="molecule type" value="Genomic_DNA"/>
</dbReference>
<feature type="region of interest" description="Disordered" evidence="6">
    <location>
        <begin position="335"/>
        <end position="359"/>
    </location>
</feature>
<reference evidence="7" key="2">
    <citation type="submission" date="2021-10" db="EMBL/GenBank/DDBJ databases">
        <title>Phylogenomics reveals ancestral predisposition of the termite-cultivated fungus Termitomyces towards a domesticated lifestyle.</title>
        <authorList>
            <person name="Auxier B."/>
            <person name="Grum-Grzhimaylo A."/>
            <person name="Cardenas M.E."/>
            <person name="Lodge J.D."/>
            <person name="Laessoe T."/>
            <person name="Pedersen O."/>
            <person name="Smith M.E."/>
            <person name="Kuyper T.W."/>
            <person name="Franco-Molano E.A."/>
            <person name="Baroni T.J."/>
            <person name="Aanen D.K."/>
        </authorList>
    </citation>
    <scope>NUCLEOTIDE SEQUENCE</scope>
    <source>
        <strain evidence="7">D49</strain>
    </source>
</reference>
<feature type="compositionally biased region" description="Low complexity" evidence="6">
    <location>
        <begin position="274"/>
        <end position="294"/>
    </location>
</feature>
<feature type="compositionally biased region" description="Low complexity" evidence="6">
    <location>
        <begin position="912"/>
        <end position="925"/>
    </location>
</feature>
<proteinExistence type="predicted"/>
<dbReference type="SMART" id="SM01401">
    <property type="entry name" value="Sds3"/>
    <property type="match status" value="1"/>
</dbReference>
<dbReference type="PANTHER" id="PTHR45725">
    <property type="entry name" value="FORMIN HOMOLOGY 2 FAMILY MEMBER"/>
    <property type="match status" value="1"/>
</dbReference>
<evidence type="ECO:0000256" key="2">
    <source>
        <dbReference type="ARBA" id="ARBA00022491"/>
    </source>
</evidence>
<feature type="compositionally biased region" description="Pro residues" evidence="6">
    <location>
        <begin position="1271"/>
        <end position="1280"/>
    </location>
</feature>
<feature type="region of interest" description="Disordered" evidence="6">
    <location>
        <begin position="274"/>
        <end position="306"/>
    </location>
</feature>
<evidence type="ECO:0000256" key="1">
    <source>
        <dbReference type="ARBA" id="ARBA00004123"/>
    </source>
</evidence>
<keyword evidence="5" id="KW-0539">Nucleus</keyword>
<keyword evidence="4" id="KW-0804">Transcription</keyword>
<gene>
    <name evidence="7" type="ORF">H0H81_009767</name>
</gene>
<dbReference type="PANTHER" id="PTHR45725:SF1">
    <property type="entry name" value="DISHEVELLED ASSOCIATED ACTIVATOR OF MORPHOGENESIS, ISOFORM D"/>
    <property type="match status" value="1"/>
</dbReference>
<feature type="compositionally biased region" description="Acidic residues" evidence="6">
    <location>
        <begin position="37"/>
        <end position="50"/>
    </location>
</feature>
<sequence length="1291" mass="141723">MAGSAISSDSLSSPSPSPSPPPETHKLNEPTSAGLDSDSELSELTEEEQETDKRDSSPRKGARNGAARRGRRPSRRGGRRKTSSIVPAPMWGWAETRSSSNVVEEEEEEEVAEPPRAMEEEEEDEEPVDEEDEGEEPVAPKTTSEVPTVDDDEDRESLWEPSHRTRRSLRKSNFEPSDNGSEKNALTLDDDVDVEAEEGDDASDNEAAPAKVDDPGPESENETESEDEVDSRRVPATADEPPHLPMEVDVDQAAPQPQDIPVVVVPSIISNATLVTPPSASSSARSTPASSRSPSPAPGVSPDDATTKAIVNEHASTIQPAIDMDVEVPEQDIADEQEPDVDDGEQDDVNPDDDGDMEVESDLQPAHRAEALDVLATIELKFALLRERVYVEKMETLAWEETLVNEGTHPELIHLQQELSRRRDKRLDLAAGKRDYEIKNVNKRRRSDEDATWSWWKRQTAREDVWSESEGLLSAHSPVWQTIFIETVSPNLTYHFEVRRIPALPQDLPPPPPLRKIIKSFPFALTQRHSKQRGPQPLLVYPDLSALPSADIDSDLEFLFQARIERERSRGSGPLGYDMHVHRPNMGVNHNGAHIGGPGMGMPPGPHPLGYEGYKEGVAIGGPRPFSGPPAQDHRMPQVPPFQPPPPPHHHHHGLPPPPSQQGPPPMPHSAFAGPPGSRNVHMQQHNPPPPGMQHNPHHAHGPPPPPPPQHHSGYAVEPHQKEMPPGASIHHPHAYFAPGHGLRRSPSPVGILPNGSGGGAKMNGSWMGAGMGMERVYPGKGSEWGRERPISEEEDRERVLRERDRDKREREQRDREREREREREHPDVERERQREREREREREMHHAHQHQQQMQHRHPPAPQHMHMHSGPPGGQPPHHHMNPPHHHHRPHHHHVLHHHHQPPSGPSNHTSMPPSGPLRSPRSSQQREREREREREFDGRPPHPNHSQHPTEVINLTSSKSAPTPGHPYHDQHPSQDYRDVRSKHGPSGSRIPPSGPGSSMIMDDRDRPIAMPFALPPSHGMSPPNHIPAPGSNQMNGKASPRSGWNPPEESNFRMPPHSSGPPPSGQPPPPGYHGPPHEGGPHSRSPSHRYTSGSSSSHGRGPPPPMPSSQQPSRQNSTGLHSPPRPTLPRPPVPPAPPSPSMSSAPLPYPSNPNPNRSPARFGPPPPPQPTAPARSPPISLKMRPPSPLTNKMLAGPSGYSALSGPGRTSTPTLDGAKNGAGGPYPPSGGGRTTSPHVPFPAPTAPRSYMGANSVGDRERERLASPHLGPPPPPPPSKMSVPQMVDGH</sequence>
<feature type="compositionally biased region" description="Pro residues" evidence="6">
    <location>
        <begin position="1126"/>
        <end position="1143"/>
    </location>
</feature>
<dbReference type="GO" id="GO:0005654">
    <property type="term" value="C:nucleoplasm"/>
    <property type="evidence" value="ECO:0007669"/>
    <property type="project" value="UniProtKB-ARBA"/>
</dbReference>
<feature type="compositionally biased region" description="Basic and acidic residues" evidence="6">
    <location>
        <begin position="969"/>
        <end position="984"/>
    </location>
</feature>
<evidence type="ECO:0000256" key="3">
    <source>
        <dbReference type="ARBA" id="ARBA00023015"/>
    </source>
</evidence>
<feature type="compositionally biased region" description="Acidic residues" evidence="6">
    <location>
        <begin position="188"/>
        <end position="204"/>
    </location>
</feature>
<evidence type="ECO:0000256" key="4">
    <source>
        <dbReference type="ARBA" id="ARBA00023163"/>
    </source>
</evidence>
<keyword evidence="3" id="KW-0805">Transcription regulation</keyword>
<organism evidence="7 8">
    <name type="scientific">Sphagnurus paluster</name>
    <dbReference type="NCBI Taxonomy" id="117069"/>
    <lineage>
        <taxon>Eukaryota</taxon>
        <taxon>Fungi</taxon>
        <taxon>Dikarya</taxon>
        <taxon>Basidiomycota</taxon>
        <taxon>Agaricomycotina</taxon>
        <taxon>Agaricomycetes</taxon>
        <taxon>Agaricomycetidae</taxon>
        <taxon>Agaricales</taxon>
        <taxon>Tricholomatineae</taxon>
        <taxon>Lyophyllaceae</taxon>
        <taxon>Sphagnurus</taxon>
    </lineage>
</organism>
<feature type="compositionally biased region" description="Low complexity" evidence="6">
    <location>
        <begin position="987"/>
        <end position="1001"/>
    </location>
</feature>
<dbReference type="OrthoDB" id="20886at2759"/>
<feature type="compositionally biased region" description="Low complexity" evidence="6">
    <location>
        <begin position="1111"/>
        <end position="1120"/>
    </location>
</feature>
<feature type="compositionally biased region" description="Basic residues" evidence="6">
    <location>
        <begin position="848"/>
        <end position="860"/>
    </location>
</feature>
<dbReference type="InterPro" id="IPR013907">
    <property type="entry name" value="Sds3"/>
</dbReference>
<feature type="compositionally biased region" description="Polar residues" evidence="6">
    <location>
        <begin position="946"/>
        <end position="963"/>
    </location>
</feature>
<dbReference type="Pfam" id="PF08598">
    <property type="entry name" value="Sds3"/>
    <property type="match status" value="1"/>
</dbReference>
<protein>
    <submittedName>
        <fullName evidence="7">Uncharacterized protein</fullName>
    </submittedName>
</protein>
<feature type="region of interest" description="Disordered" evidence="6">
    <location>
        <begin position="781"/>
        <end position="1291"/>
    </location>
</feature>
<feature type="compositionally biased region" description="Low complexity" evidence="6">
    <location>
        <begin position="1085"/>
        <end position="1103"/>
    </location>
</feature>
<keyword evidence="8" id="KW-1185">Reference proteome</keyword>
<feature type="compositionally biased region" description="Acidic residues" evidence="6">
    <location>
        <begin position="119"/>
        <end position="136"/>
    </location>
</feature>
<name>A0A9P7FRZ0_9AGAR</name>
<dbReference type="InterPro" id="IPR051425">
    <property type="entry name" value="Formin_Homology"/>
</dbReference>
<feature type="compositionally biased region" description="Basic and acidic residues" evidence="6">
    <location>
        <begin position="926"/>
        <end position="942"/>
    </location>
</feature>
<feature type="compositionally biased region" description="Basic residues" evidence="6">
    <location>
        <begin position="60"/>
        <end position="82"/>
    </location>
</feature>
<feature type="compositionally biased region" description="Polar residues" evidence="6">
    <location>
        <begin position="174"/>
        <end position="184"/>
    </location>
</feature>
<evidence type="ECO:0000313" key="7">
    <source>
        <dbReference type="EMBL" id="KAG5635886.1"/>
    </source>
</evidence>
<feature type="compositionally biased region" description="Pro residues" evidence="6">
    <location>
        <begin position="1061"/>
        <end position="1076"/>
    </location>
</feature>
<feature type="region of interest" description="Disordered" evidence="6">
    <location>
        <begin position="1"/>
        <end position="257"/>
    </location>
</feature>
<feature type="compositionally biased region" description="Pro residues" evidence="6">
    <location>
        <begin position="638"/>
        <end position="647"/>
    </location>
</feature>
<evidence type="ECO:0000256" key="6">
    <source>
        <dbReference type="SAM" id="MobiDB-lite"/>
    </source>
</evidence>
<keyword evidence="2" id="KW-0678">Repressor</keyword>
<evidence type="ECO:0000256" key="5">
    <source>
        <dbReference type="ARBA" id="ARBA00023242"/>
    </source>
</evidence>
<feature type="region of interest" description="Disordered" evidence="6">
    <location>
        <begin position="591"/>
        <end position="757"/>
    </location>
</feature>